<evidence type="ECO:0000256" key="9">
    <source>
        <dbReference type="ARBA" id="ARBA00023268"/>
    </source>
</evidence>
<comment type="similarity">
    <text evidence="3">In the N-terminal section; belongs to the uridine kinase family.</text>
</comment>
<dbReference type="InterPro" id="IPR006083">
    <property type="entry name" value="PRK/URK"/>
</dbReference>
<feature type="domain" description="Phosphoribulokinase/uridine kinase" evidence="11">
    <location>
        <begin position="44"/>
        <end position="230"/>
    </location>
</feature>
<evidence type="ECO:0000313" key="13">
    <source>
        <dbReference type="EMBL" id="AQK61317.1"/>
    </source>
</evidence>
<dbReference type="SUPFAM" id="SSF53271">
    <property type="entry name" value="PRTase-like"/>
    <property type="match status" value="1"/>
</dbReference>
<keyword evidence="10" id="KW-0067">ATP-binding</keyword>
<keyword evidence="5 10" id="KW-0808">Transferase</keyword>
<dbReference type="GO" id="GO:0044211">
    <property type="term" value="P:CTP salvage"/>
    <property type="evidence" value="ECO:0007669"/>
    <property type="project" value="UniProtKB-UniPathway"/>
</dbReference>
<dbReference type="GO" id="GO:0004849">
    <property type="term" value="F:uridine kinase activity"/>
    <property type="evidence" value="ECO:0007669"/>
    <property type="project" value="UniProtKB-EC"/>
</dbReference>
<dbReference type="Pfam" id="PF14681">
    <property type="entry name" value="UPRTase"/>
    <property type="match status" value="1"/>
</dbReference>
<dbReference type="SMR" id="A0A1D6QVE6"/>
<evidence type="ECO:0000256" key="4">
    <source>
        <dbReference type="ARBA" id="ARBA00010723"/>
    </source>
</evidence>
<dbReference type="UniPathway" id="UPA00579">
    <property type="reaction ID" value="UER00640"/>
</dbReference>
<evidence type="ECO:0000259" key="12">
    <source>
        <dbReference type="Pfam" id="PF14681"/>
    </source>
</evidence>
<dbReference type="FunFam" id="3.40.50.2020:FF:000015">
    <property type="entry name" value="Uridine kinase"/>
    <property type="match status" value="1"/>
</dbReference>
<comment type="pathway">
    <text evidence="2 10">Pyrimidine metabolism; CTP biosynthesis via salvage pathway; CTP from cytidine: step 1/3.</text>
</comment>
<dbReference type="NCBIfam" id="NF004018">
    <property type="entry name" value="PRK05480.1"/>
    <property type="match status" value="1"/>
</dbReference>
<dbReference type="InterPro" id="IPR000764">
    <property type="entry name" value="Uridine_kinase-like"/>
</dbReference>
<dbReference type="PRINTS" id="PR00988">
    <property type="entry name" value="URIDINKINASE"/>
</dbReference>
<comment type="catalytic activity">
    <reaction evidence="10">
        <text>uridine + ATP = UMP + ADP + H(+)</text>
        <dbReference type="Rhea" id="RHEA:16825"/>
        <dbReference type="ChEBI" id="CHEBI:15378"/>
        <dbReference type="ChEBI" id="CHEBI:16704"/>
        <dbReference type="ChEBI" id="CHEBI:30616"/>
        <dbReference type="ChEBI" id="CHEBI:57865"/>
        <dbReference type="ChEBI" id="CHEBI:456216"/>
        <dbReference type="EC" id="2.7.1.48"/>
    </reaction>
</comment>
<comment type="pathway">
    <text evidence="1 10">Pyrimidine metabolism; UMP biosynthesis via salvage pathway; UMP from uridine: step 1/1.</text>
</comment>
<comment type="similarity">
    <text evidence="4">In the C-terminal section; belongs to the UPRTase family.</text>
</comment>
<dbReference type="InterPro" id="IPR029057">
    <property type="entry name" value="PRTase-like"/>
</dbReference>
<dbReference type="GO" id="GO:0005524">
    <property type="term" value="F:ATP binding"/>
    <property type="evidence" value="ECO:0007669"/>
    <property type="project" value="UniProtKB-KW"/>
</dbReference>
<keyword evidence="9" id="KW-0511">Multifunctional enzyme</keyword>
<keyword evidence="6 10" id="KW-0547">Nucleotide-binding</keyword>
<dbReference type="ExpressionAtlas" id="A0A1D6QVE6">
    <property type="expression patterns" value="baseline and differential"/>
</dbReference>
<evidence type="ECO:0000256" key="3">
    <source>
        <dbReference type="ARBA" id="ARBA00008173"/>
    </source>
</evidence>
<dbReference type="UniPathway" id="UPA00574">
    <property type="reaction ID" value="UER00637"/>
</dbReference>
<dbReference type="GO" id="GO:0005525">
    <property type="term" value="F:GTP binding"/>
    <property type="evidence" value="ECO:0007669"/>
    <property type="project" value="UniProtKB-KW"/>
</dbReference>
<dbReference type="InterPro" id="IPR027417">
    <property type="entry name" value="P-loop_NTPase"/>
</dbReference>
<dbReference type="Pfam" id="PF00485">
    <property type="entry name" value="PRK"/>
    <property type="match status" value="1"/>
</dbReference>
<comment type="similarity">
    <text evidence="10">Belongs to the uridine kinase family.</text>
</comment>
<dbReference type="Gene3D" id="3.40.50.300">
    <property type="entry name" value="P-loop containing nucleotide triphosphate hydrolases"/>
    <property type="match status" value="1"/>
</dbReference>
<evidence type="ECO:0000256" key="6">
    <source>
        <dbReference type="ARBA" id="ARBA00022741"/>
    </source>
</evidence>
<dbReference type="EMBL" id="CM000780">
    <property type="protein sequence ID" value="AQK61317.1"/>
    <property type="molecule type" value="Genomic_DNA"/>
</dbReference>
<name>A0A1D6QVE6_MAIZE</name>
<protein>
    <recommendedName>
        <fullName evidence="10">Uridine kinase</fullName>
        <ecNumber evidence="10">2.7.1.48</ecNumber>
    </recommendedName>
</protein>
<sequence>MGSKSVDEVLDAAAAGVHYSALRLDGQASATTSGLENGHQEPFVIGVAGGASSGKSTVCKMIIDQLRDQRVVVVTQESFYYGLTDEELVHVHNYNFDHPDAFHTELLLSCMQNLKCGKAVDIPNYNFKTYKSVPNARKVNPSDVIILEGILVFHDSRLRDLMNMKIFVDTDADVRLTRRIHRDTIDKGRDLKAVLEQFSKFVKPAFEDFILPTKKYADVIIPRGGDNDVAIDLIVQHIRTKLGQHDLRKIHPNLYIRGMHTIIRDAATATHDFIFYADRLIRLVVEHGLGHLPFQEKQVITPTGSVYTGVEFSKRLCGISVIRSGESMENALRACCKGIKIGKILIHREGDNGQQLIYQNLPKDIANRHVLLLDPILGTGNSAVQAISLLLKKGVQEANIIFLNLISAPQGVHVVCKRFPRMKIVTSEIESGLNDDFRVVPGMGEFGDRYFGTDEYQSSTPFFCDDKNRVRLL</sequence>
<evidence type="ECO:0000256" key="8">
    <source>
        <dbReference type="ARBA" id="ARBA00023134"/>
    </source>
</evidence>
<proteinExistence type="inferred from homology"/>
<dbReference type="FunFam" id="3.40.50.300:FF:002797">
    <property type="entry name" value="Uridine kinase"/>
    <property type="match status" value="1"/>
</dbReference>
<dbReference type="GO" id="GO:0044206">
    <property type="term" value="P:UMP salvage"/>
    <property type="evidence" value="ECO:0007669"/>
    <property type="project" value="UniProtKB-UniPathway"/>
</dbReference>
<dbReference type="AlphaFoldDB" id="A0A1D6QVE6"/>
<reference evidence="13" key="1">
    <citation type="submission" date="2015-12" db="EMBL/GenBank/DDBJ databases">
        <title>Update maize B73 reference genome by single molecule sequencing technologies.</title>
        <authorList>
            <consortium name="Maize Genome Sequencing Project"/>
            <person name="Ware D."/>
        </authorList>
    </citation>
    <scope>NUCLEOTIDE SEQUENCE</scope>
    <source>
        <tissue evidence="13">Seedling</tissue>
    </source>
</reference>
<keyword evidence="7 10" id="KW-0418">Kinase</keyword>
<dbReference type="SUPFAM" id="SSF52540">
    <property type="entry name" value="P-loop containing nucleoside triphosphate hydrolases"/>
    <property type="match status" value="1"/>
</dbReference>
<dbReference type="CDD" id="cd02023">
    <property type="entry name" value="UMPK"/>
    <property type="match status" value="1"/>
</dbReference>
<dbReference type="Gene3D" id="3.40.50.2020">
    <property type="match status" value="1"/>
</dbReference>
<organism evidence="13">
    <name type="scientific">Zea mays</name>
    <name type="common">Maize</name>
    <dbReference type="NCBI Taxonomy" id="4577"/>
    <lineage>
        <taxon>Eukaryota</taxon>
        <taxon>Viridiplantae</taxon>
        <taxon>Streptophyta</taxon>
        <taxon>Embryophyta</taxon>
        <taxon>Tracheophyta</taxon>
        <taxon>Spermatophyta</taxon>
        <taxon>Magnoliopsida</taxon>
        <taxon>Liliopsida</taxon>
        <taxon>Poales</taxon>
        <taxon>Poaceae</taxon>
        <taxon>PACMAD clade</taxon>
        <taxon>Panicoideae</taxon>
        <taxon>Andropogonodae</taxon>
        <taxon>Andropogoneae</taxon>
        <taxon>Tripsacinae</taxon>
        <taxon>Zea</taxon>
    </lineage>
</organism>
<gene>
    <name evidence="13" type="ORF">ZEAMMB73_Zm00001d054105</name>
</gene>
<dbReference type="CDD" id="cd06223">
    <property type="entry name" value="PRTases_typeI"/>
    <property type="match status" value="1"/>
</dbReference>
<feature type="domain" description="Phosphoribosyltransferase" evidence="12">
    <location>
        <begin position="255"/>
        <end position="453"/>
    </location>
</feature>
<accession>A0A1D6QVE6</accession>
<dbReference type="InterPro" id="IPR000836">
    <property type="entry name" value="PRTase_dom"/>
</dbReference>
<evidence type="ECO:0000259" key="11">
    <source>
        <dbReference type="Pfam" id="PF00485"/>
    </source>
</evidence>
<evidence type="ECO:0000256" key="5">
    <source>
        <dbReference type="ARBA" id="ARBA00022679"/>
    </source>
</evidence>
<evidence type="ECO:0000256" key="1">
    <source>
        <dbReference type="ARBA" id="ARBA00004690"/>
    </source>
</evidence>
<evidence type="ECO:0000256" key="10">
    <source>
        <dbReference type="RuleBase" id="RU003825"/>
    </source>
</evidence>
<dbReference type="NCBIfam" id="TIGR00235">
    <property type="entry name" value="udk"/>
    <property type="match status" value="1"/>
</dbReference>
<comment type="catalytic activity">
    <reaction evidence="10">
        <text>cytidine + ATP = CMP + ADP + H(+)</text>
        <dbReference type="Rhea" id="RHEA:24674"/>
        <dbReference type="ChEBI" id="CHEBI:15378"/>
        <dbReference type="ChEBI" id="CHEBI:17562"/>
        <dbReference type="ChEBI" id="CHEBI:30616"/>
        <dbReference type="ChEBI" id="CHEBI:60377"/>
        <dbReference type="ChEBI" id="CHEBI:456216"/>
        <dbReference type="EC" id="2.7.1.48"/>
    </reaction>
</comment>
<dbReference type="EC" id="2.7.1.48" evidence="10"/>
<keyword evidence="8" id="KW-0342">GTP-binding</keyword>
<evidence type="ECO:0000256" key="7">
    <source>
        <dbReference type="ARBA" id="ARBA00022777"/>
    </source>
</evidence>
<evidence type="ECO:0000256" key="2">
    <source>
        <dbReference type="ARBA" id="ARBA00004784"/>
    </source>
</evidence>
<dbReference type="PANTHER" id="PTHR10285">
    <property type="entry name" value="URIDINE KINASE"/>
    <property type="match status" value="1"/>
</dbReference>
<dbReference type="NCBIfam" id="NF001097">
    <property type="entry name" value="PRK00129.1"/>
    <property type="match status" value="1"/>
</dbReference>